<dbReference type="PANTHER" id="PTHR31973:SF187">
    <property type="entry name" value="MUTATOR TRANSPOSASE MUDRA PROTEIN"/>
    <property type="match status" value="1"/>
</dbReference>
<evidence type="ECO:0000313" key="2">
    <source>
        <dbReference type="Proteomes" id="UP001162060"/>
    </source>
</evidence>
<gene>
    <name evidence="1" type="ORF">PM001_LOCUS3260</name>
</gene>
<comment type="caution">
    <text evidence="1">The sequence shown here is derived from an EMBL/GenBank/DDBJ whole genome shotgun (WGS) entry which is preliminary data.</text>
</comment>
<sequence length="100" mass="10833">MAATKFFKLSLPAYCKQICVTNPGTIAAVYSNKPELRRLFVAYRALISGFKSGCRTLLGLDGTHLRSEYFGTLLAATVVDGDGPLFPLTMAVVDAKNDEN</sequence>
<protein>
    <recommendedName>
        <fullName evidence="3">MULE transposase domain-containing protein</fullName>
    </recommendedName>
</protein>
<dbReference type="PANTHER" id="PTHR31973">
    <property type="entry name" value="POLYPROTEIN, PUTATIVE-RELATED"/>
    <property type="match status" value="1"/>
</dbReference>
<reference evidence="1" key="1">
    <citation type="submission" date="2024-01" db="EMBL/GenBank/DDBJ databases">
        <authorList>
            <person name="Webb A."/>
        </authorList>
    </citation>
    <scope>NUCLEOTIDE SEQUENCE</scope>
    <source>
        <strain evidence="1">Pm1</strain>
    </source>
</reference>
<dbReference type="AlphaFoldDB" id="A0AAV1T7S8"/>
<evidence type="ECO:0008006" key="3">
    <source>
        <dbReference type="Google" id="ProtNLM"/>
    </source>
</evidence>
<dbReference type="Proteomes" id="UP001162060">
    <property type="component" value="Unassembled WGS sequence"/>
</dbReference>
<name>A0AAV1T7S8_9STRA</name>
<dbReference type="EMBL" id="CAKLBY020000030">
    <property type="protein sequence ID" value="CAK7906095.1"/>
    <property type="molecule type" value="Genomic_DNA"/>
</dbReference>
<proteinExistence type="predicted"/>
<evidence type="ECO:0000313" key="1">
    <source>
        <dbReference type="EMBL" id="CAK7906095.1"/>
    </source>
</evidence>
<accession>A0AAV1T7S8</accession>
<organism evidence="1 2">
    <name type="scientific">Peronospora matthiolae</name>
    <dbReference type="NCBI Taxonomy" id="2874970"/>
    <lineage>
        <taxon>Eukaryota</taxon>
        <taxon>Sar</taxon>
        <taxon>Stramenopiles</taxon>
        <taxon>Oomycota</taxon>
        <taxon>Peronosporomycetes</taxon>
        <taxon>Peronosporales</taxon>
        <taxon>Peronosporaceae</taxon>
        <taxon>Peronospora</taxon>
    </lineage>
</organism>